<reference evidence="2" key="1">
    <citation type="journal article" date="2014" name="Nat. Genet.">
        <title>A reference genome for common bean and genome-wide analysis of dual domestications.</title>
        <authorList>
            <person name="Schmutz J."/>
            <person name="McClean P.E."/>
            <person name="Mamidi S."/>
            <person name="Wu G.A."/>
            <person name="Cannon S.B."/>
            <person name="Grimwood J."/>
            <person name="Jenkins J."/>
            <person name="Shu S."/>
            <person name="Song Q."/>
            <person name="Chavarro C."/>
            <person name="Torres-Torres M."/>
            <person name="Geffroy V."/>
            <person name="Moghaddam S.M."/>
            <person name="Gao D."/>
            <person name="Abernathy B."/>
            <person name="Barry K."/>
            <person name="Blair M."/>
            <person name="Brick M.A."/>
            <person name="Chovatia M."/>
            <person name="Gepts P."/>
            <person name="Goodstein D.M."/>
            <person name="Gonzales M."/>
            <person name="Hellsten U."/>
            <person name="Hyten D.L."/>
            <person name="Jia G."/>
            <person name="Kelly J.D."/>
            <person name="Kudrna D."/>
            <person name="Lee R."/>
            <person name="Richard M.M."/>
            <person name="Miklas P.N."/>
            <person name="Osorno J.M."/>
            <person name="Rodrigues J."/>
            <person name="Thareau V."/>
            <person name="Urrea C.A."/>
            <person name="Wang M."/>
            <person name="Yu Y."/>
            <person name="Zhang M."/>
            <person name="Wing R.A."/>
            <person name="Cregan P.B."/>
            <person name="Rokhsar D.S."/>
            <person name="Jackson S.A."/>
        </authorList>
    </citation>
    <scope>NUCLEOTIDE SEQUENCE [LARGE SCALE GENOMIC DNA]</scope>
    <source>
        <strain evidence="2">cv. G19833</strain>
    </source>
</reference>
<accession>V7BXZ2</accession>
<dbReference type="EMBL" id="CM002292">
    <property type="protein sequence ID" value="ESW21933.1"/>
    <property type="molecule type" value="Genomic_DNA"/>
</dbReference>
<organism evidence="1 2">
    <name type="scientific">Phaseolus vulgaris</name>
    <name type="common">Kidney bean</name>
    <name type="synonym">French bean</name>
    <dbReference type="NCBI Taxonomy" id="3885"/>
    <lineage>
        <taxon>Eukaryota</taxon>
        <taxon>Viridiplantae</taxon>
        <taxon>Streptophyta</taxon>
        <taxon>Embryophyta</taxon>
        <taxon>Tracheophyta</taxon>
        <taxon>Spermatophyta</taxon>
        <taxon>Magnoliopsida</taxon>
        <taxon>eudicotyledons</taxon>
        <taxon>Gunneridae</taxon>
        <taxon>Pentapetalae</taxon>
        <taxon>rosids</taxon>
        <taxon>fabids</taxon>
        <taxon>Fabales</taxon>
        <taxon>Fabaceae</taxon>
        <taxon>Papilionoideae</taxon>
        <taxon>50 kb inversion clade</taxon>
        <taxon>NPAAA clade</taxon>
        <taxon>indigoferoid/millettioid clade</taxon>
        <taxon>Phaseoleae</taxon>
        <taxon>Phaseolus</taxon>
    </lineage>
</organism>
<evidence type="ECO:0000313" key="2">
    <source>
        <dbReference type="Proteomes" id="UP000000226"/>
    </source>
</evidence>
<dbReference type="Gramene" id="ESW21933">
    <property type="protein sequence ID" value="ESW21933"/>
    <property type="gene ID" value="PHAVU_005G111900g"/>
</dbReference>
<dbReference type="STRING" id="3885.V7BXZ2"/>
<name>V7BXZ2_PHAVU</name>
<evidence type="ECO:0000313" key="1">
    <source>
        <dbReference type="EMBL" id="ESW21933.1"/>
    </source>
</evidence>
<sequence>MQYCTVVINKFNFSSQYNNNTFVFFVDTMKVMQSSDPLGFLNLTQTLEFSYQALANGVTQHAKLRLRRKS</sequence>
<dbReference type="AlphaFoldDB" id="V7BXZ2"/>
<dbReference type="Proteomes" id="UP000000226">
    <property type="component" value="Chromosome 5"/>
</dbReference>
<dbReference type="OrthoDB" id="1746481at2759"/>
<protein>
    <submittedName>
        <fullName evidence="1">Uncharacterized protein</fullName>
    </submittedName>
</protein>
<keyword evidence="2" id="KW-1185">Reference proteome</keyword>
<dbReference type="eggNOG" id="KOG1991">
    <property type="taxonomic scope" value="Eukaryota"/>
</dbReference>
<proteinExistence type="predicted"/>
<gene>
    <name evidence="1" type="ORF">PHAVU_005G111900g</name>
</gene>